<organism evidence="2 3">
    <name type="scientific">Cladophialophora psammophila CBS 110553</name>
    <dbReference type="NCBI Taxonomy" id="1182543"/>
    <lineage>
        <taxon>Eukaryota</taxon>
        <taxon>Fungi</taxon>
        <taxon>Dikarya</taxon>
        <taxon>Ascomycota</taxon>
        <taxon>Pezizomycotina</taxon>
        <taxon>Eurotiomycetes</taxon>
        <taxon>Chaetothyriomycetidae</taxon>
        <taxon>Chaetothyriales</taxon>
        <taxon>Herpotrichiellaceae</taxon>
        <taxon>Cladophialophora</taxon>
    </lineage>
</organism>
<name>W9WUV9_9EURO</name>
<accession>W9WUV9</accession>
<feature type="non-terminal residue" evidence="2">
    <location>
        <position position="1"/>
    </location>
</feature>
<dbReference type="Pfam" id="PF18142">
    <property type="entry name" value="SLATT_fungal"/>
    <property type="match status" value="1"/>
</dbReference>
<feature type="non-terminal residue" evidence="2">
    <location>
        <position position="70"/>
    </location>
</feature>
<reference evidence="2 3" key="1">
    <citation type="submission" date="2013-03" db="EMBL/GenBank/DDBJ databases">
        <title>The Genome Sequence of Cladophialophora psammophila CBS 110553.</title>
        <authorList>
            <consortium name="The Broad Institute Genomics Platform"/>
            <person name="Cuomo C."/>
            <person name="de Hoog S."/>
            <person name="Gorbushina A."/>
            <person name="Walker B."/>
            <person name="Young S.K."/>
            <person name="Zeng Q."/>
            <person name="Gargeya S."/>
            <person name="Fitzgerald M."/>
            <person name="Haas B."/>
            <person name="Abouelleil A."/>
            <person name="Allen A.W."/>
            <person name="Alvarado L."/>
            <person name="Arachchi H.M."/>
            <person name="Berlin A.M."/>
            <person name="Chapman S.B."/>
            <person name="Gainer-Dewar J."/>
            <person name="Goldberg J."/>
            <person name="Griggs A."/>
            <person name="Gujja S."/>
            <person name="Hansen M."/>
            <person name="Howarth C."/>
            <person name="Imamovic A."/>
            <person name="Ireland A."/>
            <person name="Larimer J."/>
            <person name="McCowan C."/>
            <person name="Murphy C."/>
            <person name="Pearson M."/>
            <person name="Poon T.W."/>
            <person name="Priest M."/>
            <person name="Roberts A."/>
            <person name="Saif S."/>
            <person name="Shea T."/>
            <person name="Sisk P."/>
            <person name="Sykes S."/>
            <person name="Wortman J."/>
            <person name="Nusbaum C."/>
            <person name="Birren B."/>
        </authorList>
    </citation>
    <scope>NUCLEOTIDE SEQUENCE [LARGE SCALE GENOMIC DNA]</scope>
    <source>
        <strain evidence="2 3">CBS 110553</strain>
    </source>
</reference>
<dbReference type="RefSeq" id="XP_007744352.1">
    <property type="nucleotide sequence ID" value="XM_007746162.1"/>
</dbReference>
<feature type="domain" description="SMODS and SLOG-associating 2TM effector" evidence="1">
    <location>
        <begin position="1"/>
        <end position="68"/>
    </location>
</feature>
<keyword evidence="3" id="KW-1185">Reference proteome</keyword>
<protein>
    <recommendedName>
        <fullName evidence="1">SMODS and SLOG-associating 2TM effector domain-containing protein</fullName>
    </recommendedName>
</protein>
<sequence length="70" mass="7410">VALSAVFVALDAAGDEHHTPVAVLRAVNGLITAVLSITKGQGLPAGFYQHASGLRKVIMEIERLERTIES</sequence>
<comment type="caution">
    <text evidence="2">The sequence shown here is derived from an EMBL/GenBank/DDBJ whole genome shotgun (WGS) entry which is preliminary data.</text>
</comment>
<dbReference type="AlphaFoldDB" id="W9WUV9"/>
<proteinExistence type="predicted"/>
<gene>
    <name evidence="2" type="ORF">A1O5_05563</name>
</gene>
<evidence type="ECO:0000313" key="3">
    <source>
        <dbReference type="Proteomes" id="UP000019471"/>
    </source>
</evidence>
<evidence type="ECO:0000313" key="2">
    <source>
        <dbReference type="EMBL" id="EXJ71753.1"/>
    </source>
</evidence>
<dbReference type="NCBIfam" id="NF033635">
    <property type="entry name" value="SLATT_fungal"/>
    <property type="match status" value="1"/>
</dbReference>
<dbReference type="GeneID" id="19190279"/>
<dbReference type="OrthoDB" id="4472872at2759"/>
<dbReference type="InterPro" id="IPR041622">
    <property type="entry name" value="SLATT_fungi"/>
</dbReference>
<evidence type="ECO:0000259" key="1">
    <source>
        <dbReference type="Pfam" id="PF18142"/>
    </source>
</evidence>
<dbReference type="EMBL" id="AMGX01000007">
    <property type="protein sequence ID" value="EXJ71753.1"/>
    <property type="molecule type" value="Genomic_DNA"/>
</dbReference>
<dbReference type="HOGENOM" id="CLU_2764677_0_0_1"/>
<dbReference type="Proteomes" id="UP000019471">
    <property type="component" value="Unassembled WGS sequence"/>
</dbReference>